<keyword evidence="3" id="KW-1185">Reference proteome</keyword>
<dbReference type="EnsemblPlants" id="KQK02651">
    <property type="protein sequence ID" value="KQK02651"/>
    <property type="gene ID" value="BRADI_2g02846v3"/>
</dbReference>
<dbReference type="InParanoid" id="A0A0Q3I9Z5"/>
<protein>
    <submittedName>
        <fullName evidence="1 2">Uncharacterized protein</fullName>
    </submittedName>
</protein>
<evidence type="ECO:0000313" key="3">
    <source>
        <dbReference type="Proteomes" id="UP000008810"/>
    </source>
</evidence>
<dbReference type="Gramene" id="KQK02651">
    <property type="protein sequence ID" value="KQK02651"/>
    <property type="gene ID" value="BRADI_2g02846v3"/>
</dbReference>
<gene>
    <name evidence="1" type="ORF">BRADI_2g02846v3</name>
</gene>
<dbReference type="EMBL" id="CM000881">
    <property type="protein sequence ID" value="KQK02651.1"/>
    <property type="molecule type" value="Genomic_DNA"/>
</dbReference>
<proteinExistence type="predicted"/>
<dbReference type="Proteomes" id="UP000008810">
    <property type="component" value="Chromosome 2"/>
</dbReference>
<accession>A0A0Q3I9Z5</accession>
<name>A0A0Q3I9Z5_BRADI</name>
<evidence type="ECO:0000313" key="2">
    <source>
        <dbReference type="EnsemblPlants" id="KQK02651"/>
    </source>
</evidence>
<dbReference type="AlphaFoldDB" id="A0A0Q3I9Z5"/>
<sequence>MRDGERRASWGTNSGVRGRRPFSAWRRRELTGYNETKTFRYVHTRRCVCVGGGGGGGVGALDNEEQKTSRTNESWTNIYVSTYLVRSFKVCCDCFVLCL</sequence>
<organism evidence="1">
    <name type="scientific">Brachypodium distachyon</name>
    <name type="common">Purple false brome</name>
    <name type="synonym">Trachynia distachya</name>
    <dbReference type="NCBI Taxonomy" id="15368"/>
    <lineage>
        <taxon>Eukaryota</taxon>
        <taxon>Viridiplantae</taxon>
        <taxon>Streptophyta</taxon>
        <taxon>Embryophyta</taxon>
        <taxon>Tracheophyta</taxon>
        <taxon>Spermatophyta</taxon>
        <taxon>Magnoliopsida</taxon>
        <taxon>Liliopsida</taxon>
        <taxon>Poales</taxon>
        <taxon>Poaceae</taxon>
        <taxon>BOP clade</taxon>
        <taxon>Pooideae</taxon>
        <taxon>Stipodae</taxon>
        <taxon>Brachypodieae</taxon>
        <taxon>Brachypodium</taxon>
    </lineage>
</organism>
<reference evidence="1 2" key="1">
    <citation type="journal article" date="2010" name="Nature">
        <title>Genome sequencing and analysis of the model grass Brachypodium distachyon.</title>
        <authorList>
            <consortium name="International Brachypodium Initiative"/>
        </authorList>
    </citation>
    <scope>NUCLEOTIDE SEQUENCE [LARGE SCALE GENOMIC DNA]</scope>
    <source>
        <strain evidence="1 2">Bd21</strain>
    </source>
</reference>
<reference evidence="2" key="3">
    <citation type="submission" date="2018-08" db="UniProtKB">
        <authorList>
            <consortium name="EnsemblPlants"/>
        </authorList>
    </citation>
    <scope>IDENTIFICATION</scope>
    <source>
        <strain evidence="2">cv. Bd21</strain>
    </source>
</reference>
<reference evidence="1" key="2">
    <citation type="submission" date="2017-06" db="EMBL/GenBank/DDBJ databases">
        <title>WGS assembly of Brachypodium distachyon.</title>
        <authorList>
            <consortium name="The International Brachypodium Initiative"/>
            <person name="Lucas S."/>
            <person name="Harmon-Smith M."/>
            <person name="Lail K."/>
            <person name="Tice H."/>
            <person name="Grimwood J."/>
            <person name="Bruce D."/>
            <person name="Barry K."/>
            <person name="Shu S."/>
            <person name="Lindquist E."/>
            <person name="Wang M."/>
            <person name="Pitluck S."/>
            <person name="Vogel J.P."/>
            <person name="Garvin D.F."/>
            <person name="Mockler T.C."/>
            <person name="Schmutz J."/>
            <person name="Rokhsar D."/>
            <person name="Bevan M.W."/>
        </authorList>
    </citation>
    <scope>NUCLEOTIDE SEQUENCE</scope>
    <source>
        <strain evidence="1">Bd21</strain>
    </source>
</reference>
<evidence type="ECO:0000313" key="1">
    <source>
        <dbReference type="EMBL" id="KQK02651.1"/>
    </source>
</evidence>